<name>X1JK92_9ZZZZ</name>
<feature type="region of interest" description="Disordered" evidence="1">
    <location>
        <begin position="1"/>
        <end position="47"/>
    </location>
</feature>
<evidence type="ECO:0000256" key="1">
    <source>
        <dbReference type="SAM" id="MobiDB-lite"/>
    </source>
</evidence>
<protein>
    <submittedName>
        <fullName evidence="2">Uncharacterized protein</fullName>
    </submittedName>
</protein>
<proteinExistence type="predicted"/>
<accession>X1JK92</accession>
<gene>
    <name evidence="2" type="ORF">S06H3_06721</name>
</gene>
<dbReference type="EMBL" id="BARV01002642">
    <property type="protein sequence ID" value="GAH94467.1"/>
    <property type="molecule type" value="Genomic_DNA"/>
</dbReference>
<reference evidence="2" key="1">
    <citation type="journal article" date="2014" name="Front. Microbiol.">
        <title>High frequency of phylogenetically diverse reductive dehalogenase-homologous genes in deep subseafloor sedimentary metagenomes.</title>
        <authorList>
            <person name="Kawai M."/>
            <person name="Futagami T."/>
            <person name="Toyoda A."/>
            <person name="Takaki Y."/>
            <person name="Nishi S."/>
            <person name="Hori S."/>
            <person name="Arai W."/>
            <person name="Tsubouchi T."/>
            <person name="Morono Y."/>
            <person name="Uchiyama I."/>
            <person name="Ito T."/>
            <person name="Fujiyama A."/>
            <person name="Inagaki F."/>
            <person name="Takami H."/>
        </authorList>
    </citation>
    <scope>NUCLEOTIDE SEQUENCE</scope>
    <source>
        <strain evidence="2">Expedition CK06-06</strain>
    </source>
</reference>
<organism evidence="2">
    <name type="scientific">marine sediment metagenome</name>
    <dbReference type="NCBI Taxonomy" id="412755"/>
    <lineage>
        <taxon>unclassified sequences</taxon>
        <taxon>metagenomes</taxon>
        <taxon>ecological metagenomes</taxon>
    </lineage>
</organism>
<evidence type="ECO:0000313" key="2">
    <source>
        <dbReference type="EMBL" id="GAH94467.1"/>
    </source>
</evidence>
<comment type="caution">
    <text evidence="2">The sequence shown here is derived from an EMBL/GenBank/DDBJ whole genome shotgun (WGS) entry which is preliminary data.</text>
</comment>
<dbReference type="AlphaFoldDB" id="X1JK92"/>
<sequence length="47" mass="5175">MQLSPSNDQWCKGILPSPENFSAHTAQWLDQPPHGTPTKGDITGNDR</sequence>